<proteinExistence type="predicted"/>
<accession>A0A7G3GCS7</accession>
<evidence type="ECO:0000313" key="1">
    <source>
        <dbReference type="EMBL" id="QBC44465.1"/>
    </source>
</evidence>
<dbReference type="Pfam" id="PF05939">
    <property type="entry name" value="Phage_min_tail"/>
    <property type="match status" value="1"/>
</dbReference>
<keyword evidence="2" id="KW-1185">Reference proteome</keyword>
<dbReference type="KEGG" id="ifl:C1H71_13605"/>
<dbReference type="EMBL" id="CP025781">
    <property type="protein sequence ID" value="QBC44465.1"/>
    <property type="molecule type" value="Genomic_DNA"/>
</dbReference>
<reference evidence="1 2" key="1">
    <citation type="submission" date="2018-01" db="EMBL/GenBank/DDBJ databases">
        <title>Genome sequence of Iodobacter sp. strain PCH194 isolated from Indian Trans-Himalaya.</title>
        <authorList>
            <person name="Kumar V."/>
            <person name="Thakur V."/>
            <person name="Kumar S."/>
            <person name="Singh D."/>
        </authorList>
    </citation>
    <scope>NUCLEOTIDE SEQUENCE [LARGE SCALE GENOMIC DNA]</scope>
    <source>
        <strain evidence="1 2">PCH194</strain>
    </source>
</reference>
<sequence length="116" mass="13321">MAASTFNWISDYGIQTNTKPRIITARFGDGYEQRQPAGLNIHPRTWNLKFTARKGVDADAIDEFFKARNGGVDWFWWSPQRSAPVKVRCETWTKDEKGFNNVDITAEFIECFDPGV</sequence>
<dbReference type="AlphaFoldDB" id="A0A7G3GCS7"/>
<organism evidence="1 2">
    <name type="scientific">Iodobacter fluviatilis</name>
    <dbReference type="NCBI Taxonomy" id="537"/>
    <lineage>
        <taxon>Bacteria</taxon>
        <taxon>Pseudomonadati</taxon>
        <taxon>Pseudomonadota</taxon>
        <taxon>Betaproteobacteria</taxon>
        <taxon>Neisseriales</taxon>
        <taxon>Chitinibacteraceae</taxon>
        <taxon>Iodobacter</taxon>
    </lineage>
</organism>
<protein>
    <recommendedName>
        <fullName evidence="3">Phage tail protein</fullName>
    </recommendedName>
</protein>
<dbReference type="RefSeq" id="WP_130107005.1">
    <property type="nucleotide sequence ID" value="NZ_CP025781.1"/>
</dbReference>
<gene>
    <name evidence="1" type="ORF">C1H71_13605</name>
</gene>
<dbReference type="Proteomes" id="UP000515917">
    <property type="component" value="Chromosome"/>
</dbReference>
<name>A0A7G3GCS7_9NEIS</name>
<evidence type="ECO:0008006" key="3">
    <source>
        <dbReference type="Google" id="ProtNLM"/>
    </source>
</evidence>
<dbReference type="InterPro" id="IPR010265">
    <property type="entry name" value="Phage_lambda_TipM"/>
</dbReference>
<evidence type="ECO:0000313" key="2">
    <source>
        <dbReference type="Proteomes" id="UP000515917"/>
    </source>
</evidence>